<keyword evidence="1" id="KW-0472">Membrane</keyword>
<protein>
    <submittedName>
        <fullName evidence="2">CLUMA_CG011563, isoform A</fullName>
    </submittedName>
</protein>
<keyword evidence="1" id="KW-0812">Transmembrane</keyword>
<evidence type="ECO:0000256" key="1">
    <source>
        <dbReference type="SAM" id="Phobius"/>
    </source>
</evidence>
<organism evidence="2 3">
    <name type="scientific">Clunio marinus</name>
    <dbReference type="NCBI Taxonomy" id="568069"/>
    <lineage>
        <taxon>Eukaryota</taxon>
        <taxon>Metazoa</taxon>
        <taxon>Ecdysozoa</taxon>
        <taxon>Arthropoda</taxon>
        <taxon>Hexapoda</taxon>
        <taxon>Insecta</taxon>
        <taxon>Pterygota</taxon>
        <taxon>Neoptera</taxon>
        <taxon>Endopterygota</taxon>
        <taxon>Diptera</taxon>
        <taxon>Nematocera</taxon>
        <taxon>Chironomoidea</taxon>
        <taxon>Chironomidae</taxon>
        <taxon>Clunio</taxon>
    </lineage>
</organism>
<dbReference type="AlphaFoldDB" id="A0A1J1IDA8"/>
<evidence type="ECO:0000313" key="2">
    <source>
        <dbReference type="EMBL" id="CRK98200.1"/>
    </source>
</evidence>
<keyword evidence="1" id="KW-1133">Transmembrane helix</keyword>
<accession>A0A1J1IDA8</accession>
<keyword evidence="3" id="KW-1185">Reference proteome</keyword>
<reference evidence="2 3" key="1">
    <citation type="submission" date="2015-04" db="EMBL/GenBank/DDBJ databases">
        <authorList>
            <person name="Syromyatnikov M.Y."/>
            <person name="Popov V.N."/>
        </authorList>
    </citation>
    <scope>NUCLEOTIDE SEQUENCE [LARGE SCALE GENOMIC DNA]</scope>
</reference>
<gene>
    <name evidence="2" type="ORF">CLUMA_CG011563</name>
</gene>
<sequence length="66" mass="7602">MKGGIAKQVVKLNKLLNAILLTVFGLYRFGCFQRKSLQRQRLADKRSVALFCLPFLCIRRMTSVEI</sequence>
<dbReference type="Proteomes" id="UP000183832">
    <property type="component" value="Unassembled WGS sequence"/>
</dbReference>
<proteinExistence type="predicted"/>
<dbReference type="EMBL" id="CVRI01000047">
    <property type="protein sequence ID" value="CRK98200.1"/>
    <property type="molecule type" value="Genomic_DNA"/>
</dbReference>
<evidence type="ECO:0000313" key="3">
    <source>
        <dbReference type="Proteomes" id="UP000183832"/>
    </source>
</evidence>
<name>A0A1J1IDA8_9DIPT</name>
<feature type="transmembrane region" description="Helical" evidence="1">
    <location>
        <begin position="12"/>
        <end position="30"/>
    </location>
</feature>